<accession>S4MRG2</accession>
<evidence type="ECO:0000313" key="2">
    <source>
        <dbReference type="EMBL" id="EPJ36132.1"/>
    </source>
</evidence>
<feature type="region of interest" description="Disordered" evidence="1">
    <location>
        <begin position="1"/>
        <end position="40"/>
    </location>
</feature>
<gene>
    <name evidence="2" type="ORF">STAFG_6812</name>
</gene>
<evidence type="ECO:0000256" key="1">
    <source>
        <dbReference type="SAM" id="MobiDB-lite"/>
    </source>
</evidence>
<name>S4MRG2_9ACTN</name>
<evidence type="ECO:0000313" key="3">
    <source>
        <dbReference type="Proteomes" id="UP000015001"/>
    </source>
</evidence>
<dbReference type="AlphaFoldDB" id="S4MRG2"/>
<protein>
    <submittedName>
        <fullName evidence="2">Uncharacterized protein</fullName>
    </submittedName>
</protein>
<sequence>MMTAQSSRVSAAELGPGDVGVSAAAAGQAPNATRTVNNTN</sequence>
<feature type="compositionally biased region" description="Polar residues" evidence="1">
    <location>
        <begin position="30"/>
        <end position="40"/>
    </location>
</feature>
<proteinExistence type="predicted"/>
<dbReference type="EMBL" id="AOPY01001581">
    <property type="protein sequence ID" value="EPJ36132.1"/>
    <property type="molecule type" value="Genomic_DNA"/>
</dbReference>
<dbReference type="PATRIC" id="fig|1283301.3.peg.6765"/>
<comment type="caution">
    <text evidence="2">The sequence shown here is derived from an EMBL/GenBank/DDBJ whole genome shotgun (WGS) entry which is preliminary data.</text>
</comment>
<keyword evidence="3" id="KW-1185">Reference proteome</keyword>
<organism evidence="2 3">
    <name type="scientific">Streptomyces afghaniensis 772</name>
    <dbReference type="NCBI Taxonomy" id="1283301"/>
    <lineage>
        <taxon>Bacteria</taxon>
        <taxon>Bacillati</taxon>
        <taxon>Actinomycetota</taxon>
        <taxon>Actinomycetes</taxon>
        <taxon>Kitasatosporales</taxon>
        <taxon>Streptomycetaceae</taxon>
        <taxon>Streptomyces</taxon>
    </lineage>
</organism>
<reference evidence="2 3" key="1">
    <citation type="submission" date="2013-02" db="EMBL/GenBank/DDBJ databases">
        <title>Draft Genome Sequence of Streptomyces afghaniensis, Which Produces Compounds of the Julimycin B-Complex.</title>
        <authorList>
            <person name="Gruening B.A."/>
            <person name="Praeg A."/>
            <person name="Erxleben A."/>
            <person name="Guenther S."/>
            <person name="Fiedler H.-P."/>
            <person name="Goodfellow M."/>
            <person name="Mueller M."/>
        </authorList>
    </citation>
    <scope>NUCLEOTIDE SEQUENCE [LARGE SCALE GENOMIC DNA]</scope>
    <source>
        <strain evidence="2 3">772</strain>
    </source>
</reference>
<dbReference type="Proteomes" id="UP000015001">
    <property type="component" value="Unassembled WGS sequence"/>
</dbReference>
<dbReference type="HOGENOM" id="CLU_3296885_0_0_11"/>